<gene>
    <name evidence="1" type="ORF">O181_063914</name>
</gene>
<dbReference type="Proteomes" id="UP000765509">
    <property type="component" value="Unassembled WGS sequence"/>
</dbReference>
<dbReference type="AlphaFoldDB" id="A0A9Q3I310"/>
<protein>
    <submittedName>
        <fullName evidence="1">Uncharacterized protein</fullName>
    </submittedName>
</protein>
<dbReference type="EMBL" id="AVOT02030874">
    <property type="protein sequence ID" value="MBW0524199.1"/>
    <property type="molecule type" value="Genomic_DNA"/>
</dbReference>
<keyword evidence="2" id="KW-1185">Reference proteome</keyword>
<proteinExistence type="predicted"/>
<accession>A0A9Q3I310</accession>
<name>A0A9Q3I310_9BASI</name>
<evidence type="ECO:0000313" key="2">
    <source>
        <dbReference type="Proteomes" id="UP000765509"/>
    </source>
</evidence>
<comment type="caution">
    <text evidence="1">The sequence shown here is derived from an EMBL/GenBank/DDBJ whole genome shotgun (WGS) entry which is preliminary data.</text>
</comment>
<sequence>MTMEAYELLKETNINNCGTLEVGMELGNFPQTNVEDYGSIPQDDMVVPMEGLCEQGGHSGSEIAETLPREVMSDWPEDQPNMPSQPEGIQETHHGATPLHIGCWDSVSQSSSMSTQTTRRDCNFMNNMNTNMQNFLLPLMLMLQQSQDWAEEQHQMQKSQDDKRQMLMCEQEEEHCLWKTQIHAEEH</sequence>
<reference evidence="1" key="1">
    <citation type="submission" date="2021-03" db="EMBL/GenBank/DDBJ databases">
        <title>Draft genome sequence of rust myrtle Austropuccinia psidii MF-1, a brazilian biotype.</title>
        <authorList>
            <person name="Quecine M.C."/>
            <person name="Pachon D.M.R."/>
            <person name="Bonatelli M.L."/>
            <person name="Correr F.H."/>
            <person name="Franceschini L.M."/>
            <person name="Leite T.F."/>
            <person name="Margarido G.R.A."/>
            <person name="Almeida C.A."/>
            <person name="Ferrarezi J.A."/>
            <person name="Labate C.A."/>
        </authorList>
    </citation>
    <scope>NUCLEOTIDE SEQUENCE</scope>
    <source>
        <strain evidence="1">MF-1</strain>
    </source>
</reference>
<evidence type="ECO:0000313" key="1">
    <source>
        <dbReference type="EMBL" id="MBW0524199.1"/>
    </source>
</evidence>
<organism evidence="1 2">
    <name type="scientific">Austropuccinia psidii MF-1</name>
    <dbReference type="NCBI Taxonomy" id="1389203"/>
    <lineage>
        <taxon>Eukaryota</taxon>
        <taxon>Fungi</taxon>
        <taxon>Dikarya</taxon>
        <taxon>Basidiomycota</taxon>
        <taxon>Pucciniomycotina</taxon>
        <taxon>Pucciniomycetes</taxon>
        <taxon>Pucciniales</taxon>
        <taxon>Sphaerophragmiaceae</taxon>
        <taxon>Austropuccinia</taxon>
    </lineage>
</organism>